<gene>
    <name evidence="2" type="ORF">DICVIV_00587</name>
</gene>
<keyword evidence="3" id="KW-1185">Reference proteome</keyword>
<dbReference type="Proteomes" id="UP000053766">
    <property type="component" value="Unassembled WGS sequence"/>
</dbReference>
<organism evidence="2 3">
    <name type="scientific">Dictyocaulus viviparus</name>
    <name type="common">Bovine lungworm</name>
    <dbReference type="NCBI Taxonomy" id="29172"/>
    <lineage>
        <taxon>Eukaryota</taxon>
        <taxon>Metazoa</taxon>
        <taxon>Ecdysozoa</taxon>
        <taxon>Nematoda</taxon>
        <taxon>Chromadorea</taxon>
        <taxon>Rhabditida</taxon>
        <taxon>Rhabditina</taxon>
        <taxon>Rhabditomorpha</taxon>
        <taxon>Strongyloidea</taxon>
        <taxon>Metastrongylidae</taxon>
        <taxon>Dictyocaulus</taxon>
    </lineage>
</organism>
<evidence type="ECO:0000256" key="1">
    <source>
        <dbReference type="SAM" id="Phobius"/>
    </source>
</evidence>
<feature type="transmembrane region" description="Helical" evidence="1">
    <location>
        <begin position="12"/>
        <end position="32"/>
    </location>
</feature>
<sequence>MNCRMICNITVLLLLVIICIVLFIIQSLYFIIKIPESSQKERIKTVDALPLFIPAIIICNRMPFSQDGVNSVSEILRQDSAMRYLLEWTNPSLRESADYVGLSQNYMNQGQTTLFQYLPQNIRNQSINQMTYMCQSVINSCSYQGVFIQAYECCKNIVYKVPTMNGLCWVFKDRLTTFNSSSSLKQFSLTFQMSRNSWYSQQTTPNHPGIDIYLSDTVNDNVIDFVNQLQNPIRLFDKKGVRLRMHKEKKIDLRRTTCGQSPHDAELADENAIAKNRTNLLMCIIMVSIQYCGCHPLFAEMIPYDTFKFRDFSLQINSTQVCTVDQYEECTRRYIDLIRPSNWKDPIPNDILGYGNISHCRSNYHYPCETISYPGIVDQYDLPSDYLNTQDFVARFVLEYGTTRVKEIITIDDSNVYEILTFIGYNIATWFSIGHIIWSLYTLIWDTICCTNKIAPESNQQSFLNSNSIQIKPAGACKENQNDTL</sequence>
<proteinExistence type="predicted"/>
<dbReference type="AlphaFoldDB" id="A0A0D8YF61"/>
<dbReference type="EMBL" id="KN716154">
    <property type="protein sequence ID" value="KJH53276.1"/>
    <property type="molecule type" value="Genomic_DNA"/>
</dbReference>
<keyword evidence="1" id="KW-1133">Transmembrane helix</keyword>
<evidence type="ECO:0000313" key="2">
    <source>
        <dbReference type="EMBL" id="KJH53276.1"/>
    </source>
</evidence>
<reference evidence="2 3" key="1">
    <citation type="submission" date="2013-11" db="EMBL/GenBank/DDBJ databases">
        <title>Draft genome of the bovine lungworm Dictyocaulus viviparus.</title>
        <authorList>
            <person name="Mitreva M."/>
        </authorList>
    </citation>
    <scope>NUCLEOTIDE SEQUENCE [LARGE SCALE GENOMIC DNA]</scope>
    <source>
        <strain evidence="2 3">HannoverDv2000</strain>
    </source>
</reference>
<evidence type="ECO:0000313" key="3">
    <source>
        <dbReference type="Proteomes" id="UP000053766"/>
    </source>
</evidence>
<dbReference type="OrthoDB" id="5820377at2759"/>
<keyword evidence="1" id="KW-0472">Membrane</keyword>
<name>A0A0D8YF61_DICVI</name>
<keyword evidence="1" id="KW-0812">Transmembrane</keyword>
<protein>
    <recommendedName>
        <fullName evidence="4">Amiloride-sensitive sodium channel</fullName>
    </recommendedName>
</protein>
<accession>A0A0D8YF61</accession>
<reference evidence="3" key="2">
    <citation type="journal article" date="2016" name="Sci. Rep.">
        <title>Dictyocaulus viviparus genome, variome and transcriptome elucidate lungworm biology and support future intervention.</title>
        <authorList>
            <person name="McNulty S.N."/>
            <person name="Strube C."/>
            <person name="Rosa B.A."/>
            <person name="Martin J.C."/>
            <person name="Tyagi R."/>
            <person name="Choi Y.J."/>
            <person name="Wang Q."/>
            <person name="Hallsworth Pepin K."/>
            <person name="Zhang X."/>
            <person name="Ozersky P."/>
            <person name="Wilson R.K."/>
            <person name="Sternberg P.W."/>
            <person name="Gasser R.B."/>
            <person name="Mitreva M."/>
        </authorList>
    </citation>
    <scope>NUCLEOTIDE SEQUENCE [LARGE SCALE GENOMIC DNA]</scope>
    <source>
        <strain evidence="3">HannoverDv2000</strain>
    </source>
</reference>
<evidence type="ECO:0008006" key="4">
    <source>
        <dbReference type="Google" id="ProtNLM"/>
    </source>
</evidence>